<gene>
    <name evidence="1" type="ORF">METZ01_LOCUS480475</name>
</gene>
<evidence type="ECO:0000313" key="1">
    <source>
        <dbReference type="EMBL" id="SVE27621.1"/>
    </source>
</evidence>
<proteinExistence type="predicted"/>
<organism evidence="1">
    <name type="scientific">marine metagenome</name>
    <dbReference type="NCBI Taxonomy" id="408172"/>
    <lineage>
        <taxon>unclassified sequences</taxon>
        <taxon>metagenomes</taxon>
        <taxon>ecological metagenomes</taxon>
    </lineage>
</organism>
<dbReference type="EMBL" id="UINC01206137">
    <property type="protein sequence ID" value="SVE27621.1"/>
    <property type="molecule type" value="Genomic_DNA"/>
</dbReference>
<reference evidence="1" key="1">
    <citation type="submission" date="2018-05" db="EMBL/GenBank/DDBJ databases">
        <authorList>
            <person name="Lanie J.A."/>
            <person name="Ng W.-L."/>
            <person name="Kazmierczak K.M."/>
            <person name="Andrzejewski T.M."/>
            <person name="Davidsen T.M."/>
            <person name="Wayne K.J."/>
            <person name="Tettelin H."/>
            <person name="Glass J.I."/>
            <person name="Rusch D."/>
            <person name="Podicherti R."/>
            <person name="Tsui H.-C.T."/>
            <person name="Winkler M.E."/>
        </authorList>
    </citation>
    <scope>NUCLEOTIDE SEQUENCE</scope>
</reference>
<name>A0A383C616_9ZZZZ</name>
<protein>
    <submittedName>
        <fullName evidence="1">Uncharacterized protein</fullName>
    </submittedName>
</protein>
<dbReference type="AlphaFoldDB" id="A0A383C616"/>
<sequence length="89" mass="9946">MQALAMLQETAATPDELIQSLTERSRLMSGCIMVFAGMDSSRLRIIQAVENRGVPTAIFVVKHQADQTPMRSDFHLLEIGRIKEDMANL</sequence>
<accession>A0A383C616</accession>